<dbReference type="AlphaFoldDB" id="A0A1C0YY70"/>
<keyword evidence="2" id="KW-1185">Reference proteome</keyword>
<evidence type="ECO:0000313" key="1">
    <source>
        <dbReference type="EMBL" id="OCS92113.1"/>
    </source>
</evidence>
<evidence type="ECO:0000313" key="2">
    <source>
        <dbReference type="Proteomes" id="UP000093482"/>
    </source>
</evidence>
<dbReference type="EMBL" id="MATO01000019">
    <property type="protein sequence ID" value="OCS92113.1"/>
    <property type="molecule type" value="Genomic_DNA"/>
</dbReference>
<protein>
    <submittedName>
        <fullName evidence="1">Uncharacterized protein</fullName>
    </submittedName>
</protein>
<dbReference type="RefSeq" id="WP_066462818.1">
    <property type="nucleotide sequence ID" value="NZ_MATO01000019.1"/>
</dbReference>
<name>A0A1C0YY70_9BACL</name>
<gene>
    <name evidence="1" type="ORF">A6K76_07650</name>
</gene>
<proteinExistence type="predicted"/>
<dbReference type="Proteomes" id="UP000093482">
    <property type="component" value="Unassembled WGS sequence"/>
</dbReference>
<sequence>MFTEEQLQAMIRKQKVSEQYPYSENDDETLVHYLKRLLADMSRAHIRYTIDSNHFGSGYASYIQLFCYRDEFVTITETNGEKKEERIGLNVLVSRLAPVIAIGGNAWEFTYVDASGKRVGGSHSMLDDPNELHIDKKFQELYNDLVRLFMKYQFTLLQKEDVDAPLSFAANIPTLSRRKGQYIVWDAIFYWED</sequence>
<comment type="caution">
    <text evidence="1">The sequence shown here is derived from an EMBL/GenBank/DDBJ whole genome shotgun (WGS) entry which is preliminary data.</text>
</comment>
<dbReference type="OrthoDB" id="2678393at2"/>
<reference evidence="1 2" key="1">
    <citation type="submission" date="2016-07" db="EMBL/GenBank/DDBJ databases">
        <title>Caryophanon latum genome sequencing.</title>
        <authorList>
            <person name="Verma A."/>
            <person name="Pal Y."/>
            <person name="Krishnamurthi S."/>
        </authorList>
    </citation>
    <scope>NUCLEOTIDE SEQUENCE [LARGE SCALE GENOMIC DNA]</scope>
    <source>
        <strain evidence="1 2">DSM 14151</strain>
    </source>
</reference>
<organism evidence="1 2">
    <name type="scientific">Caryophanon latum</name>
    <dbReference type="NCBI Taxonomy" id="33977"/>
    <lineage>
        <taxon>Bacteria</taxon>
        <taxon>Bacillati</taxon>
        <taxon>Bacillota</taxon>
        <taxon>Bacilli</taxon>
        <taxon>Bacillales</taxon>
        <taxon>Caryophanaceae</taxon>
        <taxon>Caryophanon</taxon>
    </lineage>
</organism>
<accession>A0A1C0YY70</accession>